<dbReference type="NCBIfam" id="TIGR01509">
    <property type="entry name" value="HAD-SF-IA-v3"/>
    <property type="match status" value="1"/>
</dbReference>
<dbReference type="PANTHER" id="PTHR46193">
    <property type="entry name" value="6-PHOSPHOGLUCONATE PHOSPHATASE"/>
    <property type="match status" value="1"/>
</dbReference>
<dbReference type="GO" id="GO:0046872">
    <property type="term" value="F:metal ion binding"/>
    <property type="evidence" value="ECO:0007669"/>
    <property type="project" value="UniProtKB-KW"/>
</dbReference>
<dbReference type="EMBL" id="CP076642">
    <property type="protein sequence ID" value="QXO16466.1"/>
    <property type="molecule type" value="Genomic_DNA"/>
</dbReference>
<protein>
    <submittedName>
        <fullName evidence="5">HAD-IA family hydrolase</fullName>
    </submittedName>
</protein>
<keyword evidence="5" id="KW-0378">Hydrolase</keyword>
<comment type="cofactor">
    <cofactor evidence="1">
        <name>Mg(2+)</name>
        <dbReference type="ChEBI" id="CHEBI:18420"/>
    </cofactor>
</comment>
<dbReference type="InterPro" id="IPR036412">
    <property type="entry name" value="HAD-like_sf"/>
</dbReference>
<dbReference type="Proteomes" id="UP000694232">
    <property type="component" value="Chromosome 2"/>
</dbReference>
<name>A0A975U8V2_9VIBR</name>
<accession>A0A975U8V2</accession>
<organism evidence="5 6">
    <name type="scientific">Vibrio ostreae</name>
    <dbReference type="NCBI Taxonomy" id="2841925"/>
    <lineage>
        <taxon>Bacteria</taxon>
        <taxon>Pseudomonadati</taxon>
        <taxon>Pseudomonadota</taxon>
        <taxon>Gammaproteobacteria</taxon>
        <taxon>Vibrionales</taxon>
        <taxon>Vibrionaceae</taxon>
        <taxon>Vibrio</taxon>
    </lineage>
</organism>
<dbReference type="GO" id="GO:0016787">
    <property type="term" value="F:hydrolase activity"/>
    <property type="evidence" value="ECO:0007669"/>
    <property type="project" value="UniProtKB-KW"/>
</dbReference>
<reference evidence="5" key="1">
    <citation type="submission" date="2021-06" db="EMBL/GenBank/DDBJ databases">
        <title>Vibrio nov. sp., novel gut bacterium isolated from Yellow Sea oyster.</title>
        <authorList>
            <person name="Muhammad N."/>
            <person name="Nguyen T.H."/>
            <person name="Lee Y.-J."/>
            <person name="Ko J."/>
            <person name="Kim S.-G."/>
        </authorList>
    </citation>
    <scope>NUCLEOTIDE SEQUENCE</scope>
    <source>
        <strain evidence="5">OG9-811</strain>
    </source>
</reference>
<comment type="similarity">
    <text evidence="2">Belongs to the HAD-like hydrolase superfamily. CbbY/CbbZ/Gph/YieH family.</text>
</comment>
<evidence type="ECO:0000256" key="4">
    <source>
        <dbReference type="ARBA" id="ARBA00022842"/>
    </source>
</evidence>
<dbReference type="Pfam" id="PF00702">
    <property type="entry name" value="Hydrolase"/>
    <property type="match status" value="1"/>
</dbReference>
<dbReference type="RefSeq" id="WP_136483926.1">
    <property type="nucleotide sequence ID" value="NZ_CP076642.1"/>
</dbReference>
<dbReference type="InterPro" id="IPR023214">
    <property type="entry name" value="HAD_sf"/>
</dbReference>
<dbReference type="SFLD" id="SFLDG01129">
    <property type="entry name" value="C1.5:_HAD__Beta-PGM__Phosphata"/>
    <property type="match status" value="1"/>
</dbReference>
<dbReference type="KEGG" id="vos:KNV97_02870"/>
<dbReference type="SFLD" id="SFLDS00003">
    <property type="entry name" value="Haloacid_Dehalogenase"/>
    <property type="match status" value="1"/>
</dbReference>
<gene>
    <name evidence="5" type="ORF">KNV97_02870</name>
</gene>
<dbReference type="SUPFAM" id="SSF56784">
    <property type="entry name" value="HAD-like"/>
    <property type="match status" value="1"/>
</dbReference>
<dbReference type="InterPro" id="IPR023198">
    <property type="entry name" value="PGP-like_dom2"/>
</dbReference>
<dbReference type="PANTHER" id="PTHR46193:SF10">
    <property type="entry name" value="6-PHOSPHOGLUCONATE PHOSPHATASE"/>
    <property type="match status" value="1"/>
</dbReference>
<dbReference type="Gene3D" id="3.40.50.1000">
    <property type="entry name" value="HAD superfamily/HAD-like"/>
    <property type="match status" value="1"/>
</dbReference>
<evidence type="ECO:0000256" key="3">
    <source>
        <dbReference type="ARBA" id="ARBA00022723"/>
    </source>
</evidence>
<proteinExistence type="inferred from homology"/>
<evidence type="ECO:0000313" key="6">
    <source>
        <dbReference type="Proteomes" id="UP000694232"/>
    </source>
</evidence>
<dbReference type="CDD" id="cd07526">
    <property type="entry name" value="HAD_BPGM_like"/>
    <property type="match status" value="1"/>
</dbReference>
<keyword evidence="6" id="KW-1185">Reference proteome</keyword>
<dbReference type="Gene3D" id="1.10.150.240">
    <property type="entry name" value="Putative phosphatase, domain 2"/>
    <property type="match status" value="1"/>
</dbReference>
<evidence type="ECO:0000256" key="1">
    <source>
        <dbReference type="ARBA" id="ARBA00001946"/>
    </source>
</evidence>
<keyword evidence="4" id="KW-0460">Magnesium</keyword>
<sequence length="227" mass="25433">MSDKKTNCVIFDCEGTLVDSERLCCEALVNIFNDLGVELTFDDVAAHFAGGKIAEILNSTLELVGMSADLTLLESRYRRAVKRLLIRELQPMEGAVHLLDTLRHHQVEFCVASNAPPKRIEFALKLAGLLPYFEGRIFSAFEANSWKPEPDLIRYCAMNMGFRLDECVYVDDTAKGVEAGVLAGVTTYQLQPLNQRNRTTYQQVVILDKIDNLSQFVVPSERLSGAR</sequence>
<evidence type="ECO:0000256" key="2">
    <source>
        <dbReference type="ARBA" id="ARBA00006171"/>
    </source>
</evidence>
<keyword evidence="3" id="KW-0479">Metal-binding</keyword>
<evidence type="ECO:0000313" key="5">
    <source>
        <dbReference type="EMBL" id="QXO16466.1"/>
    </source>
</evidence>
<dbReference type="InterPro" id="IPR051600">
    <property type="entry name" value="Beta-PGM-like"/>
</dbReference>
<dbReference type="InterPro" id="IPR006439">
    <property type="entry name" value="HAD-SF_hydro_IA"/>
</dbReference>
<dbReference type="AlphaFoldDB" id="A0A975U8V2"/>